<keyword evidence="7" id="KW-0456">Lyase</keyword>
<evidence type="ECO:0000313" key="9">
    <source>
        <dbReference type="EMBL" id="PQJ16733.1"/>
    </source>
</evidence>
<proteinExistence type="inferred from homology"/>
<evidence type="ECO:0000256" key="2">
    <source>
        <dbReference type="ARBA" id="ARBA00022670"/>
    </source>
</evidence>
<keyword evidence="5" id="KW-0190">Covalent protein-DNA linkage</keyword>
<dbReference type="GO" id="GO:0016829">
    <property type="term" value="F:lyase activity"/>
    <property type="evidence" value="ECO:0007669"/>
    <property type="project" value="UniProtKB-KW"/>
</dbReference>
<keyword evidence="10" id="KW-1185">Reference proteome</keyword>
<dbReference type="Gene3D" id="3.90.1680.10">
    <property type="entry name" value="SOS response associated peptidase-like"/>
    <property type="match status" value="1"/>
</dbReference>
<evidence type="ECO:0000256" key="7">
    <source>
        <dbReference type="ARBA" id="ARBA00023239"/>
    </source>
</evidence>
<evidence type="ECO:0000256" key="1">
    <source>
        <dbReference type="ARBA" id="ARBA00008136"/>
    </source>
</evidence>
<keyword evidence="3" id="KW-0227">DNA damage</keyword>
<protein>
    <recommendedName>
        <fullName evidence="8">Abasic site processing protein</fullName>
        <ecNumber evidence="8">3.4.-.-</ecNumber>
    </recommendedName>
</protein>
<dbReference type="AlphaFoldDB" id="A0A2S7T9W6"/>
<comment type="similarity">
    <text evidence="1 8">Belongs to the SOS response-associated peptidase family.</text>
</comment>
<evidence type="ECO:0000256" key="6">
    <source>
        <dbReference type="ARBA" id="ARBA00023125"/>
    </source>
</evidence>
<reference evidence="10" key="1">
    <citation type="submission" date="2016-11" db="EMBL/GenBank/DDBJ databases">
        <title>Trade-off between light-utilization and light-protection in marine flavobacteria.</title>
        <authorList>
            <person name="Kumagai Y."/>
            <person name="Yoshizawa S."/>
            <person name="Kogure K."/>
        </authorList>
    </citation>
    <scope>NUCLEOTIDE SEQUENCE [LARGE SCALE GENOMIC DNA]</scope>
    <source>
        <strain evidence="10">SG-18</strain>
    </source>
</reference>
<accession>A0A2S7T9W6</accession>
<comment type="caution">
    <text evidence="9">The sequence shown here is derived from an EMBL/GenBank/DDBJ whole genome shotgun (WGS) entry which is preliminary data.</text>
</comment>
<dbReference type="Pfam" id="PF02586">
    <property type="entry name" value="SRAP"/>
    <property type="match status" value="1"/>
</dbReference>
<dbReference type="GO" id="GO:0008233">
    <property type="term" value="F:peptidase activity"/>
    <property type="evidence" value="ECO:0007669"/>
    <property type="project" value="UniProtKB-KW"/>
</dbReference>
<evidence type="ECO:0000256" key="5">
    <source>
        <dbReference type="ARBA" id="ARBA00023124"/>
    </source>
</evidence>
<dbReference type="SUPFAM" id="SSF143081">
    <property type="entry name" value="BB1717-like"/>
    <property type="match status" value="1"/>
</dbReference>
<dbReference type="OrthoDB" id="9782620at2"/>
<dbReference type="EC" id="3.4.-.-" evidence="8"/>
<dbReference type="EMBL" id="MQVX01000001">
    <property type="protein sequence ID" value="PQJ16733.1"/>
    <property type="molecule type" value="Genomic_DNA"/>
</dbReference>
<dbReference type="PANTHER" id="PTHR13604:SF0">
    <property type="entry name" value="ABASIC SITE PROCESSING PROTEIN HMCES"/>
    <property type="match status" value="1"/>
</dbReference>
<gene>
    <name evidence="9" type="ORF">BST99_01805</name>
</gene>
<evidence type="ECO:0000256" key="8">
    <source>
        <dbReference type="RuleBase" id="RU364100"/>
    </source>
</evidence>
<keyword evidence="4 8" id="KW-0378">Hydrolase</keyword>
<dbReference type="GO" id="GO:0003697">
    <property type="term" value="F:single-stranded DNA binding"/>
    <property type="evidence" value="ECO:0007669"/>
    <property type="project" value="InterPro"/>
</dbReference>
<dbReference type="RefSeq" id="WP_105002396.1">
    <property type="nucleotide sequence ID" value="NZ_MQVX01000001.1"/>
</dbReference>
<dbReference type="InterPro" id="IPR003738">
    <property type="entry name" value="SRAP"/>
</dbReference>
<dbReference type="InterPro" id="IPR036590">
    <property type="entry name" value="SRAP-like"/>
</dbReference>
<organism evidence="9 10">
    <name type="scientific">Aureicoccus marinus</name>
    <dbReference type="NCBI Taxonomy" id="754435"/>
    <lineage>
        <taxon>Bacteria</taxon>
        <taxon>Pseudomonadati</taxon>
        <taxon>Bacteroidota</taxon>
        <taxon>Flavobacteriia</taxon>
        <taxon>Flavobacteriales</taxon>
        <taxon>Flavobacteriaceae</taxon>
        <taxon>Aureicoccus</taxon>
    </lineage>
</organism>
<dbReference type="PANTHER" id="PTHR13604">
    <property type="entry name" value="DC12-RELATED"/>
    <property type="match status" value="1"/>
</dbReference>
<dbReference type="GO" id="GO:0106300">
    <property type="term" value="P:protein-DNA covalent cross-linking repair"/>
    <property type="evidence" value="ECO:0007669"/>
    <property type="project" value="InterPro"/>
</dbReference>
<sequence>MCYDIKTQLHTQLHKAKRLGDLKAIDEITKKLLPYTDLPLFHASGFSHPKLLIYTTDSPDFPSVAQWGLIPHWVKNEESKKKLWNNTLNARSETLTEKPAFRTAVKNNRCLIYLEGFYEHHHFQGNTYPFFVSKTDDSPLIAAGLYSDWLNPANEEWIRSFTIITTKGNDMMAKIHNNPKMKEARMPVFLEEDQADNWLRECEEELLEDFLSNIVQPSPEGVLKAHPTHRLRGKEYKGNTSAILEDATYPELLFDTDLEGIL</sequence>
<keyword evidence="2 8" id="KW-0645">Protease</keyword>
<name>A0A2S7T9W6_9FLAO</name>
<keyword evidence="6" id="KW-0238">DNA-binding</keyword>
<evidence type="ECO:0000313" key="10">
    <source>
        <dbReference type="Proteomes" id="UP000239366"/>
    </source>
</evidence>
<evidence type="ECO:0000256" key="4">
    <source>
        <dbReference type="ARBA" id="ARBA00022801"/>
    </source>
</evidence>
<evidence type="ECO:0000256" key="3">
    <source>
        <dbReference type="ARBA" id="ARBA00022763"/>
    </source>
</evidence>
<dbReference type="Proteomes" id="UP000239366">
    <property type="component" value="Unassembled WGS sequence"/>
</dbReference>
<dbReference type="GO" id="GO:0006508">
    <property type="term" value="P:proteolysis"/>
    <property type="evidence" value="ECO:0007669"/>
    <property type="project" value="UniProtKB-KW"/>
</dbReference>